<name>A0A7C8Q3S9_ORBOL</name>
<comment type="caution">
    <text evidence="2">The sequence shown here is derived from an EMBL/GenBank/DDBJ whole genome shotgun (WGS) entry which is preliminary data.</text>
</comment>
<feature type="compositionally biased region" description="Polar residues" evidence="1">
    <location>
        <begin position="52"/>
        <end position="65"/>
    </location>
</feature>
<dbReference type="Proteomes" id="UP000479691">
    <property type="component" value="Unassembled WGS sequence"/>
</dbReference>
<dbReference type="InterPro" id="IPR038883">
    <property type="entry name" value="AN11006-like"/>
</dbReference>
<feature type="region of interest" description="Disordered" evidence="1">
    <location>
        <begin position="46"/>
        <end position="65"/>
    </location>
</feature>
<reference evidence="2 3" key="1">
    <citation type="submission" date="2019-06" db="EMBL/GenBank/DDBJ databases">
        <authorList>
            <person name="Palmer J.M."/>
        </authorList>
    </citation>
    <scope>NUCLEOTIDE SEQUENCE [LARGE SCALE GENOMIC DNA]</scope>
    <source>
        <strain evidence="2 3">TWF788</strain>
    </source>
</reference>
<gene>
    <name evidence="2" type="ORF">TWF788_009911</name>
</gene>
<evidence type="ECO:0000256" key="1">
    <source>
        <dbReference type="SAM" id="MobiDB-lite"/>
    </source>
</evidence>
<dbReference type="PANTHER" id="PTHR42085">
    <property type="entry name" value="F-BOX DOMAIN-CONTAINING PROTEIN"/>
    <property type="match status" value="1"/>
</dbReference>
<evidence type="ECO:0000313" key="3">
    <source>
        <dbReference type="Proteomes" id="UP000479691"/>
    </source>
</evidence>
<sequence>METSMSQIPSPSRFLNLPLEIKNEIYAYVLICNMIPSYETGFRDRRHHEQDTGTSRSVAPNPNLTISGNPRTKLALLRVNRQIHDEAALMFYGQNVFPIEVSAMSRRPRAIGAMRPNQYVYTTSYTAPWERFGYQFVVDPEESTRKGRFIPLHNAAAYSERDTQLSPEYLQNFQNNANLLLYSSSTYSSLIRKVSGPGLTLDDMPGLRTCIEYSLEVGYIFSLGPWKSTFIDIPRSFEKTQQEFFDKCKTRPEFRDDILQKMMQEPDVELLEGSFWGKREGVLTVFLPMPEAPHAPAIPPGLVPSTSHTAAEFLRSHFLKDDLEFLATVTVNLEYLAIDIARPRYEDINSDSLSDVSDVDQAQESQSRMEAIINLFLENNKRFSIVNIVVRDFTGETWGTGSFGRNRGPDIFLAVCIPQSLW</sequence>
<evidence type="ECO:0000313" key="2">
    <source>
        <dbReference type="EMBL" id="KAF3189926.1"/>
    </source>
</evidence>
<protein>
    <submittedName>
        <fullName evidence="2">Uncharacterized protein</fullName>
    </submittedName>
</protein>
<dbReference type="AlphaFoldDB" id="A0A7C8Q3S9"/>
<proteinExistence type="predicted"/>
<accession>A0A7C8Q3S9</accession>
<dbReference type="EMBL" id="JAABOE010000007">
    <property type="protein sequence ID" value="KAF3189926.1"/>
    <property type="molecule type" value="Genomic_DNA"/>
</dbReference>
<dbReference type="PANTHER" id="PTHR42085:SF2">
    <property type="entry name" value="F-BOX DOMAIN-CONTAINING PROTEIN"/>
    <property type="match status" value="1"/>
</dbReference>
<organism evidence="2 3">
    <name type="scientific">Orbilia oligospora</name>
    <name type="common">Nematode-trapping fungus</name>
    <name type="synonym">Arthrobotrys oligospora</name>
    <dbReference type="NCBI Taxonomy" id="2813651"/>
    <lineage>
        <taxon>Eukaryota</taxon>
        <taxon>Fungi</taxon>
        <taxon>Dikarya</taxon>
        <taxon>Ascomycota</taxon>
        <taxon>Pezizomycotina</taxon>
        <taxon>Orbiliomycetes</taxon>
        <taxon>Orbiliales</taxon>
        <taxon>Orbiliaceae</taxon>
        <taxon>Orbilia</taxon>
    </lineage>
</organism>